<organism evidence="1 2">
    <name type="scientific">Perkinsus chesapeaki</name>
    <name type="common">Clam parasite</name>
    <name type="synonym">Perkinsus andrewsi</name>
    <dbReference type="NCBI Taxonomy" id="330153"/>
    <lineage>
        <taxon>Eukaryota</taxon>
        <taxon>Sar</taxon>
        <taxon>Alveolata</taxon>
        <taxon>Perkinsozoa</taxon>
        <taxon>Perkinsea</taxon>
        <taxon>Perkinsida</taxon>
        <taxon>Perkinsidae</taxon>
        <taxon>Perkinsus</taxon>
    </lineage>
</organism>
<protein>
    <submittedName>
        <fullName evidence="1">Uncharacterized protein</fullName>
    </submittedName>
</protein>
<dbReference type="Gene3D" id="2.130.10.30">
    <property type="entry name" value="Regulator of chromosome condensation 1/beta-lactamase-inhibitor protein II"/>
    <property type="match status" value="1"/>
</dbReference>
<dbReference type="Proteomes" id="UP000591131">
    <property type="component" value="Unassembled WGS sequence"/>
</dbReference>
<dbReference type="EMBL" id="JAAPAO010001996">
    <property type="protein sequence ID" value="KAF4648422.1"/>
    <property type="molecule type" value="Genomic_DNA"/>
</dbReference>
<keyword evidence="2" id="KW-1185">Reference proteome</keyword>
<sequence>LGRTIDELSPGSSPAKVRLESDTPSRIMQISVAAGAGYALAITDAGEVFVWGTVMRAHSAGPPEAFTFPRPTSVILPVDNSVGVQVAASWGDTWFAVLAPECSAWCCRGLRRRGAFAVIEDADPIEWPIPGDEARAKRALLKSSNSVNGSLDMSCIQRAALWANLFTNINGDGLSGEPLPGDPRCWQGFQPSQYHPRVDCCFPPPRGNPACWDEGAFTYDNCCVEPHCSDLQRISDITEHIPTMEPWRLSPADPDNPIRLMGYVDKCFDVVAAYTMAVMTHHLRHAMYSYHNLTDPAQLDMRWHHYRSGFLIRNRLEEARSRGVKTDVSKLRKQLDQAKLLGTRIHRLAKNTAHLLPVLQEIRRHVDYLALNDSIAQGPNEIPLMSYAHRHHSQTGTD</sequence>
<gene>
    <name evidence="1" type="ORF">FOL47_003226</name>
</gene>
<evidence type="ECO:0000313" key="1">
    <source>
        <dbReference type="EMBL" id="KAF4648422.1"/>
    </source>
</evidence>
<evidence type="ECO:0000313" key="2">
    <source>
        <dbReference type="Proteomes" id="UP000591131"/>
    </source>
</evidence>
<feature type="non-terminal residue" evidence="1">
    <location>
        <position position="398"/>
    </location>
</feature>
<comment type="caution">
    <text evidence="1">The sequence shown here is derived from an EMBL/GenBank/DDBJ whole genome shotgun (WGS) entry which is preliminary data.</text>
</comment>
<dbReference type="SUPFAM" id="SSF50985">
    <property type="entry name" value="RCC1/BLIP-II"/>
    <property type="match status" value="1"/>
</dbReference>
<accession>A0A7J6KNL2</accession>
<dbReference type="AlphaFoldDB" id="A0A7J6KNL2"/>
<feature type="non-terminal residue" evidence="1">
    <location>
        <position position="1"/>
    </location>
</feature>
<proteinExistence type="predicted"/>
<name>A0A7J6KNL2_PERCH</name>
<reference evidence="1 2" key="1">
    <citation type="submission" date="2020-04" db="EMBL/GenBank/DDBJ databases">
        <title>Perkinsus chesapeaki whole genome sequence.</title>
        <authorList>
            <person name="Bogema D.R."/>
        </authorList>
    </citation>
    <scope>NUCLEOTIDE SEQUENCE [LARGE SCALE GENOMIC DNA]</scope>
    <source>
        <strain evidence="1">ATCC PRA-425</strain>
    </source>
</reference>
<dbReference type="InterPro" id="IPR009091">
    <property type="entry name" value="RCC1/BLIP-II"/>
</dbReference>